<sequence>MLLLCACQEKPVNDKVGYQRVLDAVFSETGITPQLERMVAYEIIGDMNFNRAVELNRIFIKKEEYLATGKQFQQK</sequence>
<evidence type="ECO:0000313" key="1">
    <source>
        <dbReference type="EMBL" id="MCM8568573.1"/>
    </source>
</evidence>
<evidence type="ECO:0000313" key="2">
    <source>
        <dbReference type="Proteomes" id="UP001155077"/>
    </source>
</evidence>
<comment type="caution">
    <text evidence="1">The sequence shown here is derived from an EMBL/GenBank/DDBJ whole genome shotgun (WGS) entry which is preliminary data.</text>
</comment>
<name>A0ABT0YZJ8_9FLAO</name>
<dbReference type="RefSeq" id="WP_252110975.1">
    <property type="nucleotide sequence ID" value="NZ_JAMSCK010000002.1"/>
</dbReference>
<proteinExistence type="predicted"/>
<organism evidence="1 2">
    <name type="scientific">Gramella jeungdoensis</name>
    <dbReference type="NCBI Taxonomy" id="708091"/>
    <lineage>
        <taxon>Bacteria</taxon>
        <taxon>Pseudomonadati</taxon>
        <taxon>Bacteroidota</taxon>
        <taxon>Flavobacteriia</taxon>
        <taxon>Flavobacteriales</taxon>
        <taxon>Flavobacteriaceae</taxon>
        <taxon>Christiangramia</taxon>
    </lineage>
</organism>
<keyword evidence="2" id="KW-1185">Reference proteome</keyword>
<accession>A0ABT0YZJ8</accession>
<dbReference type="Proteomes" id="UP001155077">
    <property type="component" value="Unassembled WGS sequence"/>
</dbReference>
<reference evidence="1" key="1">
    <citation type="submission" date="2022-06" db="EMBL/GenBank/DDBJ databases">
        <title>Gramella sediminis sp. nov., isolated from deep-sea sediment of the Indian Ocean.</title>
        <authorList>
            <person name="Yang L."/>
        </authorList>
    </citation>
    <scope>NUCLEOTIDE SEQUENCE</scope>
    <source>
        <strain evidence="1">HMD3159</strain>
    </source>
</reference>
<protein>
    <submittedName>
        <fullName evidence="1">Uncharacterized protein</fullName>
    </submittedName>
</protein>
<gene>
    <name evidence="1" type="ORF">NE848_04235</name>
</gene>
<dbReference type="EMBL" id="JAMSCK010000002">
    <property type="protein sequence ID" value="MCM8568573.1"/>
    <property type="molecule type" value="Genomic_DNA"/>
</dbReference>